<dbReference type="AlphaFoldDB" id="A0A2S7KYH9"/>
<feature type="domain" description="Sulfatase N-terminal" evidence="3">
    <location>
        <begin position="27"/>
        <end position="382"/>
    </location>
</feature>
<dbReference type="InterPro" id="IPR000917">
    <property type="entry name" value="Sulfatase_N"/>
</dbReference>
<evidence type="ECO:0000259" key="3">
    <source>
        <dbReference type="Pfam" id="PF00884"/>
    </source>
</evidence>
<evidence type="ECO:0000256" key="1">
    <source>
        <dbReference type="ARBA" id="ARBA00008779"/>
    </source>
</evidence>
<accession>A0A2S7KYH9</accession>
<dbReference type="PROSITE" id="PS00523">
    <property type="entry name" value="SULFATASE_1"/>
    <property type="match status" value="1"/>
</dbReference>
<dbReference type="EMBL" id="MQUA01000013">
    <property type="protein sequence ID" value="PQB07715.1"/>
    <property type="molecule type" value="Genomic_DNA"/>
</dbReference>
<dbReference type="Gene3D" id="3.30.1120.10">
    <property type="match status" value="1"/>
</dbReference>
<dbReference type="PANTHER" id="PTHR43751">
    <property type="entry name" value="SULFATASE"/>
    <property type="match status" value="1"/>
</dbReference>
<dbReference type="GO" id="GO:0016787">
    <property type="term" value="F:hydrolase activity"/>
    <property type="evidence" value="ECO:0007669"/>
    <property type="project" value="UniProtKB-KW"/>
</dbReference>
<dbReference type="InterPro" id="IPR052701">
    <property type="entry name" value="GAG_Ulvan_Degrading_Sulfatases"/>
</dbReference>
<sequence>MASCKNASKTDSKDLTTKKEVTALDKPNILFIYMDDMGYGDPQCYNPESLIPTPNIDKLAKQGMRFTDAHTAAPICGPSRYGLLTGRYPWRRGPNGHGNGGKFDDVGIESGRLTLASLLKKNGYNTAQLGKWGLSHNYSDAVKPGKKPGTKEAYDFPNKKLSGPQLFGFDYTWTDTHLYPKIGHDTIRGMDPISDSKLVFENSLPLNPSLEVENPYNLLPNSGNKVIEYMEVYVGKKENPKFNQDKSKPFFIYWDSVGPHAPYVPLEQFQGKSKVGRYGDYVYEIDYFIGKMLDKLEELKLADNTIVIFSSDNGPDKYTYERIKDFKHYSLGKWRGVKRDAWEGGNRTPFIVRWPGNVEANTVNNTTFCLTDMMATFAEIVGDTIPENVGEDSFSMLSLLKPTTNEFNRPPIIYHNTKRKMGIRADDWVYMDAPSGAVEEDPEWFKKERGVIPHNQEVELFNLSEDPQQTKNVAIEYPEKVKELKKTLDDMIEKGNSH</sequence>
<keyword evidence="2" id="KW-0378">Hydrolase</keyword>
<comment type="similarity">
    <text evidence="1">Belongs to the sulfatase family.</text>
</comment>
<evidence type="ECO:0000313" key="4">
    <source>
        <dbReference type="EMBL" id="PQB07715.1"/>
    </source>
</evidence>
<gene>
    <name evidence="4" type="ORF">BST83_11525</name>
</gene>
<protein>
    <recommendedName>
        <fullName evidence="3">Sulfatase N-terminal domain-containing protein</fullName>
    </recommendedName>
</protein>
<dbReference type="Proteomes" id="UP000239522">
    <property type="component" value="Unassembled WGS sequence"/>
</dbReference>
<dbReference type="PANTHER" id="PTHR43751:SF6">
    <property type="entry name" value="N-ACETYLGALACTOSAMINE-6-O-SULFATASE"/>
    <property type="match status" value="1"/>
</dbReference>
<dbReference type="InterPro" id="IPR024607">
    <property type="entry name" value="Sulfatase_CS"/>
</dbReference>
<comment type="caution">
    <text evidence="4">The sequence shown here is derived from an EMBL/GenBank/DDBJ whole genome shotgun (WGS) entry which is preliminary data.</text>
</comment>
<dbReference type="CDD" id="cd16143">
    <property type="entry name" value="ARS_like"/>
    <property type="match status" value="1"/>
</dbReference>
<evidence type="ECO:0000313" key="5">
    <source>
        <dbReference type="Proteomes" id="UP000239522"/>
    </source>
</evidence>
<keyword evidence="5" id="KW-1185">Reference proteome</keyword>
<reference evidence="4 5" key="1">
    <citation type="submission" date="2016-11" db="EMBL/GenBank/DDBJ databases">
        <title>Trade-off between light-utilization and light-protection in marine flavobacteria.</title>
        <authorList>
            <person name="Kumagai Y."/>
        </authorList>
    </citation>
    <scope>NUCLEOTIDE SEQUENCE [LARGE SCALE GENOMIC DNA]</scope>
    <source>
        <strain evidence="4 5">ATCC 700397</strain>
    </source>
</reference>
<dbReference type="Pfam" id="PF00884">
    <property type="entry name" value="Sulfatase"/>
    <property type="match status" value="1"/>
</dbReference>
<dbReference type="InterPro" id="IPR017850">
    <property type="entry name" value="Alkaline_phosphatase_core_sf"/>
</dbReference>
<dbReference type="Gene3D" id="3.40.720.10">
    <property type="entry name" value="Alkaline Phosphatase, subunit A"/>
    <property type="match status" value="1"/>
</dbReference>
<name>A0A2S7KYH9_9FLAO</name>
<evidence type="ECO:0000256" key="2">
    <source>
        <dbReference type="ARBA" id="ARBA00022801"/>
    </source>
</evidence>
<organism evidence="4 5">
    <name type="scientific">Polaribacter filamentus</name>
    <dbReference type="NCBI Taxonomy" id="53483"/>
    <lineage>
        <taxon>Bacteria</taxon>
        <taxon>Pseudomonadati</taxon>
        <taxon>Bacteroidota</taxon>
        <taxon>Flavobacteriia</taxon>
        <taxon>Flavobacteriales</taxon>
        <taxon>Flavobacteriaceae</taxon>
    </lineage>
</organism>
<proteinExistence type="inferred from homology"/>
<dbReference type="SUPFAM" id="SSF53649">
    <property type="entry name" value="Alkaline phosphatase-like"/>
    <property type="match status" value="1"/>
</dbReference>